<reference evidence="3 4" key="1">
    <citation type="journal article" date="2008" name="Int. J. Syst. Evol. Microbiol.">
        <title>Nocardioides daphniae sp. nov., isolated from Daphnia cucullata (Crustacea: Cladocera).</title>
        <authorList>
            <person name="Toth E.M."/>
            <person name="Keki Z."/>
            <person name="Homonnay Z.G."/>
            <person name="Borsodi A.K."/>
            <person name="Marialigeti K."/>
            <person name="Schumann P."/>
        </authorList>
    </citation>
    <scope>NUCLEOTIDE SEQUENCE [LARGE SCALE GENOMIC DNA]</scope>
    <source>
        <strain evidence="3 4">JCM 16608</strain>
    </source>
</reference>
<dbReference type="EMBL" id="BMCK01000001">
    <property type="protein sequence ID" value="GGD09702.1"/>
    <property type="molecule type" value="Genomic_DNA"/>
</dbReference>
<feature type="chain" id="PRO_5038435923" evidence="1">
    <location>
        <begin position="27"/>
        <end position="407"/>
    </location>
</feature>
<evidence type="ECO:0000313" key="5">
    <source>
        <dbReference type="Proteomes" id="UP000630594"/>
    </source>
</evidence>
<reference evidence="5" key="3">
    <citation type="journal article" date="2019" name="Int. J. Syst. Evol. Microbiol.">
        <title>The Global Catalogue of Microorganisms (GCM) 10K type strain sequencing project: providing services to taxonomists for standard genome sequencing and annotation.</title>
        <authorList>
            <consortium name="The Broad Institute Genomics Platform"/>
            <consortium name="The Broad Institute Genome Sequencing Center for Infectious Disease"/>
            <person name="Wu L."/>
            <person name="Ma J."/>
        </authorList>
    </citation>
    <scope>NUCLEOTIDE SEQUENCE [LARGE SCALE GENOMIC DNA]</scope>
    <source>
        <strain evidence="5">CCM 7403</strain>
    </source>
</reference>
<keyword evidence="5" id="KW-1185">Reference proteome</keyword>
<protein>
    <submittedName>
        <fullName evidence="3">Uncharacterized protein</fullName>
    </submittedName>
</protein>
<accession>A0A4P7U945</accession>
<dbReference type="EMBL" id="CP038462">
    <property type="protein sequence ID" value="QCC76141.1"/>
    <property type="molecule type" value="Genomic_DNA"/>
</dbReference>
<evidence type="ECO:0000256" key="1">
    <source>
        <dbReference type="SAM" id="SignalP"/>
    </source>
</evidence>
<proteinExistence type="predicted"/>
<dbReference type="AlphaFoldDB" id="A0A4P7U945"/>
<evidence type="ECO:0000313" key="3">
    <source>
        <dbReference type="EMBL" id="QCC76141.1"/>
    </source>
</evidence>
<evidence type="ECO:0000313" key="2">
    <source>
        <dbReference type="EMBL" id="GGD09702.1"/>
    </source>
</evidence>
<dbReference type="Proteomes" id="UP000630594">
    <property type="component" value="Unassembled WGS sequence"/>
</dbReference>
<gene>
    <name evidence="3" type="ORF">E2C04_01080</name>
    <name evidence="2" type="ORF">GCM10007231_05710</name>
</gene>
<name>A0A4P7U945_9ACTN</name>
<organism evidence="3 4">
    <name type="scientific">Nocardioides daphniae</name>
    <dbReference type="NCBI Taxonomy" id="402297"/>
    <lineage>
        <taxon>Bacteria</taxon>
        <taxon>Bacillati</taxon>
        <taxon>Actinomycetota</taxon>
        <taxon>Actinomycetes</taxon>
        <taxon>Propionibacteriales</taxon>
        <taxon>Nocardioidaceae</taxon>
        <taxon>Nocardioides</taxon>
    </lineage>
</organism>
<feature type="signal peptide" evidence="1">
    <location>
        <begin position="1"/>
        <end position="26"/>
    </location>
</feature>
<dbReference type="RefSeq" id="WP_135831190.1">
    <property type="nucleotide sequence ID" value="NZ_BMCK01000001.1"/>
</dbReference>
<keyword evidence="1" id="KW-0732">Signal</keyword>
<dbReference type="OrthoDB" id="3786701at2"/>
<reference evidence="2" key="5">
    <citation type="submission" date="2024-05" db="EMBL/GenBank/DDBJ databases">
        <authorList>
            <person name="Sun Q."/>
            <person name="Sedlacek I."/>
        </authorList>
    </citation>
    <scope>NUCLEOTIDE SEQUENCE</scope>
    <source>
        <strain evidence="2">CCM 7403</strain>
    </source>
</reference>
<dbReference type="Proteomes" id="UP000297025">
    <property type="component" value="Chromosome"/>
</dbReference>
<dbReference type="KEGG" id="ndp:E2C04_01080"/>
<reference evidence="3" key="4">
    <citation type="submission" date="2019-03" db="EMBL/GenBank/DDBJ databases">
        <authorList>
            <person name="Huang Y."/>
        </authorList>
    </citation>
    <scope>NUCLEOTIDE SEQUENCE</scope>
    <source>
        <strain evidence="3">JCM 16608</strain>
    </source>
</reference>
<reference evidence="2" key="2">
    <citation type="journal article" date="2014" name="Int. J. Syst. Evol. Microbiol.">
        <title>Complete genome of a new Firmicutes species belonging to the dominant human colonic microbiota ('Ruminococcus bicirculans') reveals two chromosomes and a selective capacity to utilize plant glucans.</title>
        <authorList>
            <consortium name="NISC Comparative Sequencing Program"/>
            <person name="Wegmann U."/>
            <person name="Louis P."/>
            <person name="Goesmann A."/>
            <person name="Henrissat B."/>
            <person name="Duncan S.H."/>
            <person name="Flint H.J."/>
        </authorList>
    </citation>
    <scope>NUCLEOTIDE SEQUENCE</scope>
    <source>
        <strain evidence="2">CCM 7403</strain>
    </source>
</reference>
<evidence type="ECO:0000313" key="4">
    <source>
        <dbReference type="Proteomes" id="UP000297025"/>
    </source>
</evidence>
<sequence>MHSRSIWRGAAASFMTVALAAAGVQAADAVSDVGVVPVSAALVGSVPPGAAIRSVSVYALPTDAALRKMRRGEERPLALVAEPDRAKVDGHAFRSFFTPDDVPRAYVGEGGVVHLQTLVVTDRGTFGTLTSARAFSIAGSRRAGWASANDTSAVSNRKVAASSGVLPAAAGLGSADVRPLEAVRFMPMGDAGKKAVGGSTKTGEPSPPAGCSYKKLKKKVRKATFATTYPARKGKGGVTISSSTGADYGIAVSTLSGEKYGAFKAGSSKYTRSDWSASWKPVRSSRSYQKGIEYGLYELHCARGCWGCTRSWIPTGETGGTDHNDGIARPNFKKCQRVTSDTWSRDRAGGKAYSYGAAVKFASLIGIDLSISRNYNKSQKIDYVLPAPRRMCGNNAWPSTAGKVMMK</sequence>